<name>A0A285U4W0_9BACL</name>
<reference evidence="3" key="1">
    <citation type="submission" date="2017-08" db="EMBL/GenBank/DDBJ databases">
        <authorList>
            <person name="Varghese N."/>
            <person name="Submissions S."/>
        </authorList>
    </citation>
    <scope>NUCLEOTIDE SEQUENCE [LARGE SCALE GENOMIC DNA]</scope>
    <source>
        <strain evidence="3">JC23</strain>
    </source>
</reference>
<feature type="transmembrane region" description="Helical" evidence="1">
    <location>
        <begin position="114"/>
        <end position="134"/>
    </location>
</feature>
<feature type="transmembrane region" description="Helical" evidence="1">
    <location>
        <begin position="12"/>
        <end position="36"/>
    </location>
</feature>
<gene>
    <name evidence="2" type="ORF">SAMN05877842_101362</name>
</gene>
<evidence type="ECO:0000313" key="3">
    <source>
        <dbReference type="Proteomes" id="UP000219252"/>
    </source>
</evidence>
<organism evidence="2 3">
    <name type="scientific">Ureibacillus acetophenoni</name>
    <dbReference type="NCBI Taxonomy" id="614649"/>
    <lineage>
        <taxon>Bacteria</taxon>
        <taxon>Bacillati</taxon>
        <taxon>Bacillota</taxon>
        <taxon>Bacilli</taxon>
        <taxon>Bacillales</taxon>
        <taxon>Caryophanaceae</taxon>
        <taxon>Ureibacillus</taxon>
    </lineage>
</organism>
<dbReference type="Proteomes" id="UP000219252">
    <property type="component" value="Unassembled WGS sequence"/>
</dbReference>
<accession>A0A285U4W0</accession>
<feature type="transmembrane region" description="Helical" evidence="1">
    <location>
        <begin position="170"/>
        <end position="191"/>
    </location>
</feature>
<evidence type="ECO:0000313" key="2">
    <source>
        <dbReference type="EMBL" id="SOC35311.1"/>
    </source>
</evidence>
<dbReference type="EMBL" id="OBQC01000001">
    <property type="protein sequence ID" value="SOC35311.1"/>
    <property type="molecule type" value="Genomic_DNA"/>
</dbReference>
<evidence type="ECO:0000256" key="1">
    <source>
        <dbReference type="SAM" id="Phobius"/>
    </source>
</evidence>
<feature type="transmembrane region" description="Helical" evidence="1">
    <location>
        <begin position="264"/>
        <end position="282"/>
    </location>
</feature>
<protein>
    <recommendedName>
        <fullName evidence="4">Sporulation integral membrane protein YlbJ</fullName>
    </recommendedName>
</protein>
<keyword evidence="1" id="KW-1133">Transmembrane helix</keyword>
<keyword evidence="1" id="KW-0812">Transmembrane</keyword>
<proteinExistence type="predicted"/>
<keyword evidence="3" id="KW-1185">Reference proteome</keyword>
<feature type="transmembrane region" description="Helical" evidence="1">
    <location>
        <begin position="56"/>
        <end position="74"/>
    </location>
</feature>
<sequence length="284" mass="31734">MFPGVAHEGTDLGVNLFMEALFPYLLPYLILTQWFIRLTPNQQQSSSRLQLYLKTYGISALGGFPTGAATIAFLKKSRQISTKEANGLLSICHSPSPLFVIGFVGYDLLNDTMFSWRFLILYHIVSFVILIIFYKTSSNKDFHISSVTSEKIPKPQNPFISSIKDSVPTVLVVGSTLIFFTTIYTVVMHTISTFVPTIHNSLILLTAASLEMTNGLQITSEMFSGESTMLYLLLALFLTTQSLSIHMQVAVLAKNERISLRPYVALRVILALLIPALYYVLFLL</sequence>
<feature type="transmembrane region" description="Helical" evidence="1">
    <location>
        <begin position="86"/>
        <end position="108"/>
    </location>
</feature>
<dbReference type="AlphaFoldDB" id="A0A285U4W0"/>
<feature type="transmembrane region" description="Helical" evidence="1">
    <location>
        <begin position="229"/>
        <end position="252"/>
    </location>
</feature>
<keyword evidence="1" id="KW-0472">Membrane</keyword>
<evidence type="ECO:0008006" key="4">
    <source>
        <dbReference type="Google" id="ProtNLM"/>
    </source>
</evidence>